<comment type="function">
    <text evidence="1 5">Metallothioneins have a high content of cysteine residues that bind various heavy metals.</text>
</comment>
<evidence type="ECO:0000256" key="2">
    <source>
        <dbReference type="ARBA" id="ARBA00005802"/>
    </source>
</evidence>
<dbReference type="AlphaFoldDB" id="A0A445AJ78"/>
<keyword evidence="6" id="KW-1133">Transmembrane helix</keyword>
<sequence>MENHQINSGARRGESRWEGGEGLTVEALSIPYLTGTGVERKRRAEDRSRQNGAAVAAGQSSDGLAQIRIRTNHFMAVPTIILSSLLFSASSLVSVSVFSPSFASERKRGKSMSCCGGNCGCGSDCKCGSGCGGCKMYPDLSYTESMSSTETLVMGVAPMKAQFEGAEMGVSAENGGCKCGSNCTCDPCTCK</sequence>
<dbReference type="STRING" id="3818.A0A445AJ78"/>
<reference evidence="7 8" key="1">
    <citation type="submission" date="2019-01" db="EMBL/GenBank/DDBJ databases">
        <title>Sequencing of cultivated peanut Arachis hypogaea provides insights into genome evolution and oil improvement.</title>
        <authorList>
            <person name="Chen X."/>
        </authorList>
    </citation>
    <scope>NUCLEOTIDE SEQUENCE [LARGE SCALE GENOMIC DNA]</scope>
    <source>
        <strain evidence="8">cv. Fuhuasheng</strain>
        <tissue evidence="7">Leaves</tissue>
    </source>
</reference>
<dbReference type="PANTHER" id="PTHR33543">
    <property type="entry name" value="METALLOTHIONEIN-LIKE PROTEIN 2A"/>
    <property type="match status" value="1"/>
</dbReference>
<dbReference type="EMBL" id="SDMP01000012">
    <property type="protein sequence ID" value="RYR26444.1"/>
    <property type="molecule type" value="Genomic_DNA"/>
</dbReference>
<comment type="caution">
    <text evidence="7">The sequence shown here is derived from an EMBL/GenBank/DDBJ whole genome shotgun (WGS) entry which is preliminary data.</text>
</comment>
<comment type="similarity">
    <text evidence="2 5">Belongs to the metallothionein superfamily. Type 15 family.</text>
</comment>
<feature type="transmembrane region" description="Helical" evidence="6">
    <location>
        <begin position="80"/>
        <end position="103"/>
    </location>
</feature>
<dbReference type="GO" id="GO:0046872">
    <property type="term" value="F:metal ion binding"/>
    <property type="evidence" value="ECO:0007669"/>
    <property type="project" value="UniProtKB-UniRule"/>
</dbReference>
<protein>
    <recommendedName>
        <fullName evidence="5">Metallothionein-like protein</fullName>
    </recommendedName>
</protein>
<organism evidence="7 8">
    <name type="scientific">Arachis hypogaea</name>
    <name type="common">Peanut</name>
    <dbReference type="NCBI Taxonomy" id="3818"/>
    <lineage>
        <taxon>Eukaryota</taxon>
        <taxon>Viridiplantae</taxon>
        <taxon>Streptophyta</taxon>
        <taxon>Embryophyta</taxon>
        <taxon>Tracheophyta</taxon>
        <taxon>Spermatophyta</taxon>
        <taxon>Magnoliopsida</taxon>
        <taxon>eudicotyledons</taxon>
        <taxon>Gunneridae</taxon>
        <taxon>Pentapetalae</taxon>
        <taxon>rosids</taxon>
        <taxon>fabids</taxon>
        <taxon>Fabales</taxon>
        <taxon>Fabaceae</taxon>
        <taxon>Papilionoideae</taxon>
        <taxon>50 kb inversion clade</taxon>
        <taxon>dalbergioids sensu lato</taxon>
        <taxon>Dalbergieae</taxon>
        <taxon>Pterocarpus clade</taxon>
        <taxon>Arachis</taxon>
    </lineage>
</organism>
<name>A0A445AJ78_ARAHY</name>
<dbReference type="Pfam" id="PF01439">
    <property type="entry name" value="Metallothio_2"/>
    <property type="match status" value="1"/>
</dbReference>
<dbReference type="Proteomes" id="UP000289738">
    <property type="component" value="Chromosome B02"/>
</dbReference>
<keyword evidence="3 5" id="KW-0479">Metal-binding</keyword>
<gene>
    <name evidence="7" type="ORF">Ahy_B02g060678</name>
</gene>
<dbReference type="InterPro" id="IPR000347">
    <property type="entry name" value="Metalthion_15p"/>
</dbReference>
<evidence type="ECO:0000256" key="6">
    <source>
        <dbReference type="SAM" id="Phobius"/>
    </source>
</evidence>
<keyword evidence="8" id="KW-1185">Reference proteome</keyword>
<evidence type="ECO:0000256" key="3">
    <source>
        <dbReference type="ARBA" id="ARBA00022723"/>
    </source>
</evidence>
<evidence type="ECO:0000256" key="5">
    <source>
        <dbReference type="RuleBase" id="RU369052"/>
    </source>
</evidence>
<keyword evidence="6" id="KW-0472">Membrane</keyword>
<keyword evidence="6" id="KW-0812">Transmembrane</keyword>
<evidence type="ECO:0000313" key="7">
    <source>
        <dbReference type="EMBL" id="RYR26444.1"/>
    </source>
</evidence>
<evidence type="ECO:0000256" key="1">
    <source>
        <dbReference type="ARBA" id="ARBA00002568"/>
    </source>
</evidence>
<evidence type="ECO:0000313" key="8">
    <source>
        <dbReference type="Proteomes" id="UP000289738"/>
    </source>
</evidence>
<keyword evidence="4 5" id="KW-0480">Metal-thiolate cluster</keyword>
<evidence type="ECO:0000256" key="4">
    <source>
        <dbReference type="ARBA" id="ARBA00022851"/>
    </source>
</evidence>
<dbReference type="PANTHER" id="PTHR33543:SF33">
    <property type="entry name" value="METALLOTHIONEIN-LIKE PROTEIN 2B"/>
    <property type="match status" value="1"/>
</dbReference>
<proteinExistence type="inferred from homology"/>
<accession>A0A445AJ78</accession>